<feature type="domain" description="Metallo-beta-lactamase" evidence="5">
    <location>
        <begin position="42"/>
        <end position="251"/>
    </location>
</feature>
<keyword evidence="2" id="KW-0479">Metal-binding</keyword>
<evidence type="ECO:0000256" key="4">
    <source>
        <dbReference type="ARBA" id="ARBA00022833"/>
    </source>
</evidence>
<dbReference type="Gene3D" id="3.60.15.10">
    <property type="entry name" value="Ribonuclease Z/Hydroxyacylglutathione hydrolase-like"/>
    <property type="match status" value="1"/>
</dbReference>
<evidence type="ECO:0000313" key="7">
    <source>
        <dbReference type="Proteomes" id="UP000064893"/>
    </source>
</evidence>
<name>A0A0S2HXB2_9BACT</name>
<gene>
    <name evidence="6" type="primary">aiiA</name>
    <name evidence="6" type="ORF">L21SP5_01054</name>
</gene>
<keyword evidence="7" id="KW-1185">Reference proteome</keyword>
<dbReference type="CDD" id="cd16281">
    <property type="entry name" value="metallo-hydrolase-like_MBL-fold"/>
    <property type="match status" value="1"/>
</dbReference>
<dbReference type="InterPro" id="IPR051013">
    <property type="entry name" value="MBL_superfamily_lactonases"/>
</dbReference>
<dbReference type="Proteomes" id="UP000064893">
    <property type="component" value="Chromosome"/>
</dbReference>
<dbReference type="AlphaFoldDB" id="A0A0S2HXB2"/>
<dbReference type="OrthoDB" id="9802897at2"/>
<evidence type="ECO:0000259" key="5">
    <source>
        <dbReference type="SMART" id="SM00849"/>
    </source>
</evidence>
<dbReference type="SUPFAM" id="SSF56281">
    <property type="entry name" value="Metallo-hydrolase/oxidoreductase"/>
    <property type="match status" value="1"/>
</dbReference>
<dbReference type="EMBL" id="CP013118">
    <property type="protein sequence ID" value="ALO14720.1"/>
    <property type="molecule type" value="Genomic_DNA"/>
</dbReference>
<reference evidence="6 7" key="1">
    <citation type="submission" date="2015-11" db="EMBL/GenBank/DDBJ databases">
        <title>Description and complete genome sequence of a novel strain predominating in hypersaline microbial mats and representing a new family of the Bacteriodetes phylum.</title>
        <authorList>
            <person name="Spring S."/>
            <person name="Bunk B."/>
            <person name="Sproer C."/>
            <person name="Klenk H.-P."/>
        </authorList>
    </citation>
    <scope>NUCLEOTIDE SEQUENCE [LARGE SCALE GENOMIC DNA]</scope>
    <source>
        <strain evidence="6 7">L21-Spi-D4</strain>
    </source>
</reference>
<dbReference type="GO" id="GO:0102007">
    <property type="term" value="F:acyl-L-homoserine-lactone lactonohydrolase activity"/>
    <property type="evidence" value="ECO:0007669"/>
    <property type="project" value="UniProtKB-EC"/>
</dbReference>
<comment type="similarity">
    <text evidence="1">Belongs to the metallo-beta-lactamase superfamily.</text>
</comment>
<organism evidence="6 7">
    <name type="scientific">Salinivirga cyanobacteriivorans</name>
    <dbReference type="NCBI Taxonomy" id="1307839"/>
    <lineage>
        <taxon>Bacteria</taxon>
        <taxon>Pseudomonadati</taxon>
        <taxon>Bacteroidota</taxon>
        <taxon>Bacteroidia</taxon>
        <taxon>Bacteroidales</taxon>
        <taxon>Salinivirgaceae</taxon>
        <taxon>Salinivirga</taxon>
    </lineage>
</organism>
<accession>A0A0S2HXB2</accession>
<dbReference type="RefSeq" id="WP_057952237.1">
    <property type="nucleotide sequence ID" value="NZ_CP013118.1"/>
</dbReference>
<dbReference type="STRING" id="1307839.L21SP5_01054"/>
<proteinExistence type="inferred from homology"/>
<evidence type="ECO:0000256" key="2">
    <source>
        <dbReference type="ARBA" id="ARBA00022723"/>
    </source>
</evidence>
<dbReference type="PANTHER" id="PTHR42978:SF6">
    <property type="entry name" value="QUORUM-QUENCHING LACTONASE YTNP-RELATED"/>
    <property type="match status" value="1"/>
</dbReference>
<dbReference type="EC" id="3.1.1.81" evidence="6"/>
<keyword evidence="3 6" id="KW-0378">Hydrolase</keyword>
<protein>
    <submittedName>
        <fullName evidence="6">N-acyl homoserine lactonase</fullName>
        <ecNumber evidence="6">3.1.1.81</ecNumber>
    </submittedName>
</protein>
<dbReference type="Pfam" id="PF00753">
    <property type="entry name" value="Lactamase_B"/>
    <property type="match status" value="1"/>
</dbReference>
<dbReference type="PANTHER" id="PTHR42978">
    <property type="entry name" value="QUORUM-QUENCHING LACTONASE YTNP-RELATED-RELATED"/>
    <property type="match status" value="1"/>
</dbReference>
<dbReference type="KEGG" id="blq:L21SP5_01054"/>
<sequence length="278" mass="31300">MQIFNIETGKFKADGGTMFGVVPKQLWQKKYEADEHNLCSIADRAMLIDTGDRKVLVDTGIGIKQDEKFLAFHYLHGDDTLEKSLNAQGFKPEDITDIILTHLHWDHCGGVLNKNSDGEIVAAFPNAQIWVSQMQWNWATNPNIREAPAFPQENIRPMQETNKVNFVKQEGEIIPGIEVRLFNGHTKGLMLPLINKGGKKVFFAGDLIPVMANIPLVYVASYDILPLDTIAEKERILQEALENNWTIVLQHDVSVEACTVKDTPKGIRENQLLKIAEI</sequence>
<dbReference type="InterPro" id="IPR001279">
    <property type="entry name" value="Metallo-B-lactamas"/>
</dbReference>
<evidence type="ECO:0000313" key="6">
    <source>
        <dbReference type="EMBL" id="ALO14720.1"/>
    </source>
</evidence>
<dbReference type="GO" id="GO:0046872">
    <property type="term" value="F:metal ion binding"/>
    <property type="evidence" value="ECO:0007669"/>
    <property type="project" value="UniProtKB-KW"/>
</dbReference>
<dbReference type="InterPro" id="IPR036866">
    <property type="entry name" value="RibonucZ/Hydroxyglut_hydro"/>
</dbReference>
<evidence type="ECO:0000256" key="3">
    <source>
        <dbReference type="ARBA" id="ARBA00022801"/>
    </source>
</evidence>
<evidence type="ECO:0000256" key="1">
    <source>
        <dbReference type="ARBA" id="ARBA00007749"/>
    </source>
</evidence>
<dbReference type="SMART" id="SM00849">
    <property type="entry name" value="Lactamase_B"/>
    <property type="match status" value="1"/>
</dbReference>
<keyword evidence="4" id="KW-0862">Zinc</keyword>